<evidence type="ECO:0000259" key="18">
    <source>
        <dbReference type="Pfam" id="PF01746"/>
    </source>
</evidence>
<evidence type="ECO:0000256" key="10">
    <source>
        <dbReference type="ARBA" id="ARBA00022691"/>
    </source>
</evidence>
<evidence type="ECO:0000256" key="6">
    <source>
        <dbReference type="ARBA" id="ARBA00014679"/>
    </source>
</evidence>
<dbReference type="AlphaFoldDB" id="A0A7V3REA1"/>
<gene>
    <name evidence="15 19" type="primary">trmD</name>
    <name evidence="19" type="ORF">ENX73_02655</name>
</gene>
<comment type="subunit">
    <text evidence="4 15 17">Homodimer.</text>
</comment>
<dbReference type="NCBIfam" id="NF000648">
    <property type="entry name" value="PRK00026.1"/>
    <property type="match status" value="1"/>
</dbReference>
<comment type="subcellular location">
    <subcellularLocation>
        <location evidence="2 15 17">Cytoplasm</location>
    </subcellularLocation>
</comment>
<dbReference type="PANTHER" id="PTHR46417">
    <property type="entry name" value="TRNA (GUANINE-N(1)-)-METHYLTRANSFERASE"/>
    <property type="match status" value="1"/>
</dbReference>
<dbReference type="Pfam" id="PF01746">
    <property type="entry name" value="tRNA_m1G_MT"/>
    <property type="match status" value="1"/>
</dbReference>
<proteinExistence type="inferred from homology"/>
<comment type="caution">
    <text evidence="19">The sequence shown here is derived from an EMBL/GenBank/DDBJ whole genome shotgun (WGS) entry which is preliminary data.</text>
</comment>
<evidence type="ECO:0000313" key="19">
    <source>
        <dbReference type="EMBL" id="HGE75008.1"/>
    </source>
</evidence>
<dbReference type="InterPro" id="IPR029026">
    <property type="entry name" value="tRNA_m1G_MTases_N"/>
</dbReference>
<dbReference type="InterPro" id="IPR002649">
    <property type="entry name" value="tRNA_m1G_MeTrfase_TrmD"/>
</dbReference>
<dbReference type="GO" id="GO:0052906">
    <property type="term" value="F:tRNA (guanine(37)-N1)-methyltransferase activity"/>
    <property type="evidence" value="ECO:0007669"/>
    <property type="project" value="UniProtKB-UniRule"/>
</dbReference>
<dbReference type="GO" id="GO:0005829">
    <property type="term" value="C:cytosol"/>
    <property type="evidence" value="ECO:0007669"/>
    <property type="project" value="TreeGrafter"/>
</dbReference>
<comment type="catalytic activity">
    <reaction evidence="14 15 17">
        <text>guanosine(37) in tRNA + S-adenosyl-L-methionine = N(1)-methylguanosine(37) in tRNA + S-adenosyl-L-homocysteine + H(+)</text>
        <dbReference type="Rhea" id="RHEA:36899"/>
        <dbReference type="Rhea" id="RHEA-COMP:10145"/>
        <dbReference type="Rhea" id="RHEA-COMP:10147"/>
        <dbReference type="ChEBI" id="CHEBI:15378"/>
        <dbReference type="ChEBI" id="CHEBI:57856"/>
        <dbReference type="ChEBI" id="CHEBI:59789"/>
        <dbReference type="ChEBI" id="CHEBI:73542"/>
        <dbReference type="ChEBI" id="CHEBI:74269"/>
        <dbReference type="EC" id="2.1.1.228"/>
    </reaction>
</comment>
<dbReference type="SUPFAM" id="SSF75217">
    <property type="entry name" value="alpha/beta knot"/>
    <property type="match status" value="1"/>
</dbReference>
<evidence type="ECO:0000256" key="16">
    <source>
        <dbReference type="PIRSR" id="PIRSR000386-1"/>
    </source>
</evidence>
<sequence>MQIEAVTTIPEFFEPVKQFGVVGKALKNGKLSLNVINLRNYTHDPHRTTDDYTYGTGLGMVMKVEPIFEMFEEYISHHERPWIIYPSPQGERFDQQMAISLSKRPDLMFICGRYEGIDERVMTIVDEEISIGDFVVSGAEEVVAVFIDAIARMIPEVVGKNESVEQDSFFFGLLDYVHYTRPFEYRGMTVPEILRSGDQAKIGKYLLKDALKRTILRRPDLFLERDLSLEEKAALIELLKEKYEC</sequence>
<evidence type="ECO:0000256" key="7">
    <source>
        <dbReference type="ARBA" id="ARBA00022490"/>
    </source>
</evidence>
<keyword evidence="7 15" id="KW-0963">Cytoplasm</keyword>
<comment type="similarity">
    <text evidence="3 15 17">Belongs to the RNA methyltransferase TrmD family.</text>
</comment>
<dbReference type="InterPro" id="IPR023148">
    <property type="entry name" value="tRNA_m1G_MeTrfase_C_sf"/>
</dbReference>
<comment type="function">
    <text evidence="1 15 17">Specifically methylates guanosine-37 in various tRNAs.</text>
</comment>
<reference evidence="19" key="1">
    <citation type="journal article" date="2020" name="mSystems">
        <title>Genome- and Community-Level Interaction Insights into Carbon Utilization and Element Cycling Functions of Hydrothermarchaeota in Hydrothermal Sediment.</title>
        <authorList>
            <person name="Zhou Z."/>
            <person name="Liu Y."/>
            <person name="Xu W."/>
            <person name="Pan J."/>
            <person name="Luo Z.H."/>
            <person name="Li M."/>
        </authorList>
    </citation>
    <scope>NUCLEOTIDE SEQUENCE [LARGE SCALE GENOMIC DNA]</scope>
    <source>
        <strain evidence="19">SpSt-966</strain>
    </source>
</reference>
<name>A0A7V3REA1_9BACT</name>
<evidence type="ECO:0000256" key="15">
    <source>
        <dbReference type="HAMAP-Rule" id="MF_00605"/>
    </source>
</evidence>
<dbReference type="CDD" id="cd18080">
    <property type="entry name" value="TrmD-like"/>
    <property type="match status" value="1"/>
</dbReference>
<organism evidence="19">
    <name type="scientific">Mesoaciditoga lauensis</name>
    <dbReference type="NCBI Taxonomy" id="1495039"/>
    <lineage>
        <taxon>Bacteria</taxon>
        <taxon>Thermotogati</taxon>
        <taxon>Thermotogota</taxon>
        <taxon>Thermotogae</taxon>
        <taxon>Mesoaciditogales</taxon>
        <taxon>Mesoaciditogaceae</taxon>
        <taxon>Mesoaciditoga</taxon>
    </lineage>
</organism>
<dbReference type="GO" id="GO:0002939">
    <property type="term" value="P:tRNA N1-guanine methylation"/>
    <property type="evidence" value="ECO:0007669"/>
    <property type="project" value="TreeGrafter"/>
</dbReference>
<dbReference type="HAMAP" id="MF_00605">
    <property type="entry name" value="TrmD"/>
    <property type="match status" value="1"/>
</dbReference>
<evidence type="ECO:0000256" key="9">
    <source>
        <dbReference type="ARBA" id="ARBA00022679"/>
    </source>
</evidence>
<evidence type="ECO:0000256" key="8">
    <source>
        <dbReference type="ARBA" id="ARBA00022603"/>
    </source>
</evidence>
<dbReference type="PANTHER" id="PTHR46417:SF1">
    <property type="entry name" value="TRNA (GUANINE-N(1)-)-METHYLTRANSFERASE"/>
    <property type="match status" value="1"/>
</dbReference>
<feature type="binding site" evidence="15 16">
    <location>
        <begin position="131"/>
        <end position="136"/>
    </location>
    <ligand>
        <name>S-adenosyl-L-methionine</name>
        <dbReference type="ChEBI" id="CHEBI:59789"/>
    </ligand>
</feature>
<keyword evidence="11 15" id="KW-0819">tRNA processing</keyword>
<dbReference type="EMBL" id="DTPE01000110">
    <property type="protein sequence ID" value="HGE75008.1"/>
    <property type="molecule type" value="Genomic_DNA"/>
</dbReference>
<evidence type="ECO:0000256" key="14">
    <source>
        <dbReference type="ARBA" id="ARBA00047783"/>
    </source>
</evidence>
<feature type="domain" description="tRNA methyltransferase TRMD/TRM10-type" evidence="18">
    <location>
        <begin position="1"/>
        <end position="222"/>
    </location>
</feature>
<dbReference type="Gene3D" id="3.40.1280.10">
    <property type="match status" value="1"/>
</dbReference>
<evidence type="ECO:0000256" key="2">
    <source>
        <dbReference type="ARBA" id="ARBA00004496"/>
    </source>
</evidence>
<evidence type="ECO:0000256" key="13">
    <source>
        <dbReference type="ARBA" id="ARBA00033392"/>
    </source>
</evidence>
<dbReference type="Gene3D" id="1.10.1270.20">
    <property type="entry name" value="tRNA(m1g37)methyltransferase, domain 2"/>
    <property type="match status" value="1"/>
</dbReference>
<accession>A0A7V3REA1</accession>
<evidence type="ECO:0000256" key="1">
    <source>
        <dbReference type="ARBA" id="ARBA00002634"/>
    </source>
</evidence>
<evidence type="ECO:0000256" key="4">
    <source>
        <dbReference type="ARBA" id="ARBA00011738"/>
    </source>
</evidence>
<dbReference type="InterPro" id="IPR016009">
    <property type="entry name" value="tRNA_MeTrfase_TRMD/TRM10"/>
</dbReference>
<protein>
    <recommendedName>
        <fullName evidence="6 15">tRNA (guanine-N(1)-)-methyltransferase</fullName>
        <ecNumber evidence="5 15">2.1.1.228</ecNumber>
    </recommendedName>
    <alternativeName>
        <fullName evidence="12 15">M1G-methyltransferase</fullName>
    </alternativeName>
    <alternativeName>
        <fullName evidence="13 15">tRNA [GM37] methyltransferase</fullName>
    </alternativeName>
</protein>
<dbReference type="EC" id="2.1.1.228" evidence="5 15"/>
<evidence type="ECO:0000256" key="12">
    <source>
        <dbReference type="ARBA" id="ARBA00029736"/>
    </source>
</evidence>
<keyword evidence="9 15" id="KW-0808">Transferase</keyword>
<dbReference type="NCBIfam" id="TIGR00088">
    <property type="entry name" value="trmD"/>
    <property type="match status" value="1"/>
</dbReference>
<feature type="binding site" evidence="15 16">
    <location>
        <position position="112"/>
    </location>
    <ligand>
        <name>S-adenosyl-L-methionine</name>
        <dbReference type="ChEBI" id="CHEBI:59789"/>
    </ligand>
</feature>
<evidence type="ECO:0000256" key="17">
    <source>
        <dbReference type="RuleBase" id="RU003464"/>
    </source>
</evidence>
<keyword evidence="8 15" id="KW-0489">Methyltransferase</keyword>
<keyword evidence="10 15" id="KW-0949">S-adenosyl-L-methionine</keyword>
<evidence type="ECO:0000256" key="11">
    <source>
        <dbReference type="ARBA" id="ARBA00022694"/>
    </source>
</evidence>
<evidence type="ECO:0000256" key="5">
    <source>
        <dbReference type="ARBA" id="ARBA00012807"/>
    </source>
</evidence>
<dbReference type="PIRSF" id="PIRSF000386">
    <property type="entry name" value="tRNA_mtase"/>
    <property type="match status" value="1"/>
</dbReference>
<dbReference type="InterPro" id="IPR029028">
    <property type="entry name" value="Alpha/beta_knot_MTases"/>
</dbReference>
<evidence type="ECO:0000256" key="3">
    <source>
        <dbReference type="ARBA" id="ARBA00007630"/>
    </source>
</evidence>